<dbReference type="InterPro" id="IPR037069">
    <property type="entry name" value="AcylCoA_DH/ox_N_sf"/>
</dbReference>
<evidence type="ECO:0000256" key="4">
    <source>
        <dbReference type="ARBA" id="ARBA00022630"/>
    </source>
</evidence>
<keyword evidence="7" id="KW-0560">Oxidoreductase</keyword>
<evidence type="ECO:0000256" key="1">
    <source>
        <dbReference type="ARBA" id="ARBA00001974"/>
    </source>
</evidence>
<evidence type="ECO:0000313" key="11">
    <source>
        <dbReference type="Proteomes" id="UP000029964"/>
    </source>
</evidence>
<evidence type="ECO:0000256" key="6">
    <source>
        <dbReference type="ARBA" id="ARBA00022827"/>
    </source>
</evidence>
<dbReference type="Pfam" id="PF00441">
    <property type="entry name" value="Acyl-CoA_dh_1"/>
    <property type="match status" value="1"/>
</dbReference>
<dbReference type="InterPro" id="IPR036250">
    <property type="entry name" value="AcylCo_DH-like_C"/>
</dbReference>
<dbReference type="GO" id="GO:0033539">
    <property type="term" value="P:fatty acid beta-oxidation using acyl-CoA dehydrogenase"/>
    <property type="evidence" value="ECO:0007669"/>
    <property type="project" value="TreeGrafter"/>
</dbReference>
<keyword evidence="3" id="KW-0349">Heme</keyword>
<dbReference type="InterPro" id="IPR006091">
    <property type="entry name" value="Acyl-CoA_Oxase/DH_mid-dom"/>
</dbReference>
<reference evidence="11" key="1">
    <citation type="journal article" date="2014" name="Genome Announc.">
        <title>Genome sequence and annotation of Acremonium chrysogenum, producer of the beta-lactam antibiotic cephalosporin C.</title>
        <authorList>
            <person name="Terfehr D."/>
            <person name="Dahlmann T.A."/>
            <person name="Specht T."/>
            <person name="Zadra I."/>
            <person name="Kuernsteiner H."/>
            <person name="Kueck U."/>
        </authorList>
    </citation>
    <scope>NUCLEOTIDE SEQUENCE [LARGE SCALE GENOMIC DNA]</scope>
    <source>
        <strain evidence="11">ATCC 11550 / CBS 779.69 / DSM 880 / IAM 14645 / JCM 23072 / IMI 49137</strain>
    </source>
</reference>
<evidence type="ECO:0000256" key="5">
    <source>
        <dbReference type="ARBA" id="ARBA00022723"/>
    </source>
</evidence>
<dbReference type="PANTHER" id="PTHR48083:SF28">
    <property type="entry name" value="ACYL-COA DEHYDROGENASE FAMILY PROTEIN (AFU_ORTHOLOGUE AFUA_6G10880)-RELATED"/>
    <property type="match status" value="1"/>
</dbReference>
<organism evidence="10 11">
    <name type="scientific">Hapsidospora chrysogenum (strain ATCC 11550 / CBS 779.69 / DSM 880 / IAM 14645 / JCM 23072 / IMI 49137)</name>
    <name type="common">Acremonium chrysogenum</name>
    <dbReference type="NCBI Taxonomy" id="857340"/>
    <lineage>
        <taxon>Eukaryota</taxon>
        <taxon>Fungi</taxon>
        <taxon>Dikarya</taxon>
        <taxon>Ascomycota</taxon>
        <taxon>Pezizomycotina</taxon>
        <taxon>Sordariomycetes</taxon>
        <taxon>Hypocreomycetidae</taxon>
        <taxon>Hypocreales</taxon>
        <taxon>Bionectriaceae</taxon>
        <taxon>Hapsidospora</taxon>
    </lineage>
</organism>
<dbReference type="GO" id="GO:0046872">
    <property type="term" value="F:metal ion binding"/>
    <property type="evidence" value="ECO:0007669"/>
    <property type="project" value="UniProtKB-KW"/>
</dbReference>
<evidence type="ECO:0000256" key="7">
    <source>
        <dbReference type="ARBA" id="ARBA00023002"/>
    </source>
</evidence>
<dbReference type="Pfam" id="PF00173">
    <property type="entry name" value="Cyt-b5"/>
    <property type="match status" value="1"/>
</dbReference>
<keyword evidence="11" id="KW-1185">Reference proteome</keyword>
<gene>
    <name evidence="10" type="ORF">ACRE_053230</name>
</gene>
<comment type="similarity">
    <text evidence="2">Belongs to the acyl-CoA dehydrogenase family.</text>
</comment>
<dbReference type="AlphaFoldDB" id="A0A086T3F3"/>
<evidence type="ECO:0000256" key="2">
    <source>
        <dbReference type="ARBA" id="ARBA00009347"/>
    </source>
</evidence>
<dbReference type="SUPFAM" id="SSF47203">
    <property type="entry name" value="Acyl-CoA dehydrogenase C-terminal domain-like"/>
    <property type="match status" value="1"/>
</dbReference>
<dbReference type="InterPro" id="IPR050741">
    <property type="entry name" value="Acyl-CoA_dehydrogenase"/>
</dbReference>
<dbReference type="SUPFAM" id="SSF56645">
    <property type="entry name" value="Acyl-CoA dehydrogenase NM domain-like"/>
    <property type="match status" value="1"/>
</dbReference>
<sequence>MAPPAKSFSRDEIRSHTTDESLWCIIDSTVYDLTDFLDAHPGGESVLRQVAGQDATTVFYNLHRHEVLSKYADLVIGTVSGEKPQVITPAPGDLSPVPYAEPLWLTTPFRSPYYRESHHRLRRAAREFTQVYIAPEALECETTGRSISQELIDRMERVGILRMRLGPGRHLHGRELFGGVVSGEDFDYFHFVILAQEICRPLARGFQDGNMAGMTIGLSAFLNFAPEGEWKDRVCEEVFSGKKKICLAISEAFAGSDVANIRTTAERTPDGKHFIVNGTKKWITNGIDSDYFVTMVRTGKGFSVLLIPRCEGLETKPIKTSYSATAGTAFITYDNVKVPVENILGQENQGMRVILSNFNHERWGMSCTVVSQCRAVVEECLKWANQRIVFGKRLVDQPVIRQKLAKMIALVEANQSWLESITYQMCHMPYSEQVKHLAGPIGLLKMSCTRAAHEIADESIQIWGGRGLTQTGMGRTIELFHRTYKFDAILGGSEEVVADLGVRQALKNFPKAML</sequence>
<dbReference type="OrthoDB" id="2588832at2759"/>
<dbReference type="InterPro" id="IPR001199">
    <property type="entry name" value="Cyt_B5-like_heme/steroid-bd"/>
</dbReference>
<dbReference type="InterPro" id="IPR013786">
    <property type="entry name" value="AcylCoA_DH/ox_N"/>
</dbReference>
<dbReference type="InterPro" id="IPR009100">
    <property type="entry name" value="AcylCoA_DH/oxidase_NM_dom_sf"/>
</dbReference>
<dbReference type="Gene3D" id="3.10.120.10">
    <property type="entry name" value="Cytochrome b5-like heme/steroid binding domain"/>
    <property type="match status" value="1"/>
</dbReference>
<dbReference type="GO" id="GO:0003995">
    <property type="term" value="F:acyl-CoA dehydrogenase activity"/>
    <property type="evidence" value="ECO:0007669"/>
    <property type="project" value="TreeGrafter"/>
</dbReference>
<keyword evidence="5" id="KW-0479">Metal-binding</keyword>
<dbReference type="EMBL" id="JPKY01000059">
    <property type="protein sequence ID" value="KFH43885.1"/>
    <property type="molecule type" value="Genomic_DNA"/>
</dbReference>
<accession>A0A086T3F3</accession>
<dbReference type="InterPro" id="IPR036400">
    <property type="entry name" value="Cyt_B5-like_heme/steroid_sf"/>
</dbReference>
<dbReference type="InterPro" id="IPR018506">
    <property type="entry name" value="Cyt_B5_heme-BS"/>
</dbReference>
<evidence type="ECO:0000256" key="8">
    <source>
        <dbReference type="ARBA" id="ARBA00023004"/>
    </source>
</evidence>
<dbReference type="InterPro" id="IPR046373">
    <property type="entry name" value="Acyl-CoA_Oxase/DH_mid-dom_sf"/>
</dbReference>
<dbReference type="PANTHER" id="PTHR48083">
    <property type="entry name" value="MEDIUM-CHAIN SPECIFIC ACYL-COA DEHYDROGENASE, MITOCHONDRIAL-RELATED"/>
    <property type="match status" value="1"/>
</dbReference>
<keyword evidence="8" id="KW-0408">Iron</keyword>
<dbReference type="Proteomes" id="UP000029964">
    <property type="component" value="Unassembled WGS sequence"/>
</dbReference>
<dbReference type="Gene3D" id="1.10.540.10">
    <property type="entry name" value="Acyl-CoA dehydrogenase/oxidase, N-terminal domain"/>
    <property type="match status" value="1"/>
</dbReference>
<dbReference type="GO" id="GO:0005737">
    <property type="term" value="C:cytoplasm"/>
    <property type="evidence" value="ECO:0007669"/>
    <property type="project" value="TreeGrafter"/>
</dbReference>
<dbReference type="InterPro" id="IPR009075">
    <property type="entry name" value="AcylCo_DH/oxidase_C"/>
</dbReference>
<evidence type="ECO:0000313" key="10">
    <source>
        <dbReference type="EMBL" id="KFH43885.1"/>
    </source>
</evidence>
<dbReference type="SUPFAM" id="SSF55856">
    <property type="entry name" value="Cytochrome b5-like heme/steroid binding domain"/>
    <property type="match status" value="1"/>
</dbReference>
<dbReference type="Gene3D" id="1.20.140.10">
    <property type="entry name" value="Butyryl-CoA Dehydrogenase, subunit A, domain 3"/>
    <property type="match status" value="1"/>
</dbReference>
<dbReference type="GO" id="GO:0050660">
    <property type="term" value="F:flavin adenine dinucleotide binding"/>
    <property type="evidence" value="ECO:0007669"/>
    <property type="project" value="InterPro"/>
</dbReference>
<dbReference type="STRING" id="857340.A0A086T3F3"/>
<feature type="domain" description="Cytochrome b5 heme-binding" evidence="9">
    <location>
        <begin position="5"/>
        <end position="80"/>
    </location>
</feature>
<evidence type="ECO:0000259" key="9">
    <source>
        <dbReference type="PROSITE" id="PS50255"/>
    </source>
</evidence>
<proteinExistence type="inferred from homology"/>
<dbReference type="SMART" id="SM01117">
    <property type="entry name" value="Cyt-b5"/>
    <property type="match status" value="1"/>
</dbReference>
<dbReference type="Pfam" id="PF02770">
    <property type="entry name" value="Acyl-CoA_dh_M"/>
    <property type="match status" value="1"/>
</dbReference>
<dbReference type="PROSITE" id="PS50255">
    <property type="entry name" value="CYTOCHROME_B5_2"/>
    <property type="match status" value="1"/>
</dbReference>
<dbReference type="Pfam" id="PF02771">
    <property type="entry name" value="Acyl-CoA_dh_N"/>
    <property type="match status" value="1"/>
</dbReference>
<keyword evidence="4" id="KW-0285">Flavoprotein</keyword>
<dbReference type="HOGENOM" id="CLU_018204_4_4_1"/>
<dbReference type="Gene3D" id="2.40.110.10">
    <property type="entry name" value="Butyryl-CoA Dehydrogenase, subunit A, domain 2"/>
    <property type="match status" value="1"/>
</dbReference>
<comment type="cofactor">
    <cofactor evidence="1">
        <name>FAD</name>
        <dbReference type="ChEBI" id="CHEBI:57692"/>
    </cofactor>
</comment>
<dbReference type="PROSITE" id="PS00191">
    <property type="entry name" value="CYTOCHROME_B5_1"/>
    <property type="match status" value="1"/>
</dbReference>
<name>A0A086T3F3_HAPC1</name>
<protein>
    <submittedName>
        <fullName evidence="10">Acyl-CoA dehydrogenase-like protein</fullName>
    </submittedName>
</protein>
<comment type="caution">
    <text evidence="10">The sequence shown here is derived from an EMBL/GenBank/DDBJ whole genome shotgun (WGS) entry which is preliminary data.</text>
</comment>
<keyword evidence="6" id="KW-0274">FAD</keyword>
<dbReference type="GO" id="GO:0020037">
    <property type="term" value="F:heme binding"/>
    <property type="evidence" value="ECO:0007669"/>
    <property type="project" value="InterPro"/>
</dbReference>
<evidence type="ECO:0000256" key="3">
    <source>
        <dbReference type="ARBA" id="ARBA00022617"/>
    </source>
</evidence>